<dbReference type="AlphaFoldDB" id="A0A7S3BQK3"/>
<feature type="region of interest" description="Disordered" evidence="1">
    <location>
        <begin position="914"/>
        <end position="941"/>
    </location>
</feature>
<organism evidence="2">
    <name type="scientific">Prasinoderma singulare</name>
    <dbReference type="NCBI Taxonomy" id="676789"/>
    <lineage>
        <taxon>Eukaryota</taxon>
        <taxon>Viridiplantae</taxon>
        <taxon>Prasinodermophyta</taxon>
        <taxon>Prasinodermophyceae</taxon>
        <taxon>Prasinodermales</taxon>
        <taxon>Prasinodermaceae</taxon>
        <taxon>Prasinoderma</taxon>
    </lineage>
</organism>
<proteinExistence type="predicted"/>
<dbReference type="EMBL" id="HBHY01013826">
    <property type="protein sequence ID" value="CAE0142462.1"/>
    <property type="molecule type" value="Transcribed_RNA"/>
</dbReference>
<accession>A0A7S3BQK3</accession>
<sequence length="1089" mass="115534">MDDLKADVTGRRSLLSASDAPSALSLESELHTEARRSLSEHLGLHLRQRALLGYKEGEPLVKIKRFPVRLDVQSEFAVTFDSPFPETYEQEWDVLKKAVGDELASIFPWKHQGTTIIQGTGGLLTVDYDMEVSLSVTAKLQAASAMAGDVIAFKLRDMFVELDLASGEFNIGEPYIETSHGTFTADISGVFEVEMTATGGVRVCVLGDNCVGPRMSFNGHTSAGFDVRIGDTTDGVEPMQRLSRTFDQDNGYINPGLGCHVPHYGAMGFWAQGTVFAELGLEVDTMSLVPQCPSNRDGEDDPTSVPIASVGPARILNMDASACLPNLGTPGFIGKRLGLKEYNPDFPQLLLQHTVYADWGKSFDSAGWSSCEASGVLAELGGATVAITSLTRSDSASGGELYNLEGAGCAPFFVGADKYTDYDCITHDVSSSLDTAGWSLCPDGRYLTGLRRGADNGLNSIEEMRCCGHKHDYERSLDGCYDNDVSGDWFSDQDFTVAGTASCRDGYALVGFYRDFVWLAGPGTLSDIERMRCCRIGGVGGVEMKAVTLANVTVRADWSISFDSEGWSTCAAALTGRKSATLAMVGLERSGDPGTIINLEGAPCRPLMLASEVAEEEGAFSCAEVDISQSFNSAGWATCPYGRFLGGLHRGSASDALNQVDTLSCCGATEPSNRAWGECTDVDVSLSFDSPGTVECPDNSALVGVYRSDAGNGGRLYNVETMRCCQILSASLSPSIPPSLTLFVPSSESFGFDTEGWARCPTNTEVGGEDVTTMLTGLTRGVANELSGLEGAPCTHTFVAPGADYDCAEVDIAQSFDGQSWAVCPFGRYLSGLRRDGAGEALSNLAALSCCGAASEYDRAWDECVDVNIALSFDGAGTVECPAGTALVGLQRSGAGDGGRLYNVETMRCCSLQGAGASAAPPSPPPPPSPPSPPPVARQGMPDGSWACSEGAYLDSIFVYRSGAYIEHIPKISCSNGEEIALTYSGVKEYASEPCEVEVTNDRELKYENHPTATYNTMSRIGDSCTTGAPSSASPKRLKVNCPGDKRFVGITVVVLGAPQGIPNSQKYVQFLGILCEDGQQAIARADNS</sequence>
<evidence type="ECO:0000256" key="1">
    <source>
        <dbReference type="SAM" id="MobiDB-lite"/>
    </source>
</evidence>
<evidence type="ECO:0000313" key="2">
    <source>
        <dbReference type="EMBL" id="CAE0142462.1"/>
    </source>
</evidence>
<reference evidence="2" key="1">
    <citation type="submission" date="2021-01" db="EMBL/GenBank/DDBJ databases">
        <authorList>
            <person name="Corre E."/>
            <person name="Pelletier E."/>
            <person name="Niang G."/>
            <person name="Scheremetjew M."/>
            <person name="Finn R."/>
            <person name="Kale V."/>
            <person name="Holt S."/>
            <person name="Cochrane G."/>
            <person name="Meng A."/>
            <person name="Brown T."/>
            <person name="Cohen L."/>
        </authorList>
    </citation>
    <scope>NUCLEOTIDE SEQUENCE</scope>
    <source>
        <strain evidence="2">RCC927</strain>
    </source>
</reference>
<gene>
    <name evidence="2" type="ORF">PSIN1315_LOCUS8880</name>
</gene>
<feature type="compositionally biased region" description="Pro residues" evidence="1">
    <location>
        <begin position="921"/>
        <end position="936"/>
    </location>
</feature>
<name>A0A7S3BQK3_9VIRI</name>
<protein>
    <submittedName>
        <fullName evidence="2">Uncharacterized protein</fullName>
    </submittedName>
</protein>